<proteinExistence type="predicted"/>
<reference evidence="7 8" key="1">
    <citation type="journal article" date="2008" name="Nat. Biotechnol.">
        <title>Genome sequencing and analysis of the filamentous fungus Penicillium chrysogenum.</title>
        <authorList>
            <person name="van den Berg M.A."/>
            <person name="Albang R."/>
            <person name="Albermann K."/>
            <person name="Badger J.H."/>
            <person name="Daran J.-M."/>
            <person name="Driessen A.J.M."/>
            <person name="Garcia-Estrada C."/>
            <person name="Fedorova N.D."/>
            <person name="Harris D.M."/>
            <person name="Heijne W.H.M."/>
            <person name="Joardar V.S."/>
            <person name="Kiel J.A.K.W."/>
            <person name="Kovalchuk A."/>
            <person name="Martin J.F."/>
            <person name="Nierman W.C."/>
            <person name="Nijland J.G."/>
            <person name="Pronk J.T."/>
            <person name="Roubos J.A."/>
            <person name="van der Klei I.J."/>
            <person name="van Peij N.N.M.E."/>
            <person name="Veenhuis M."/>
            <person name="von Doehren H."/>
            <person name="Wagner C."/>
            <person name="Wortman J.R."/>
            <person name="Bovenberg R.A.L."/>
        </authorList>
    </citation>
    <scope>NUCLEOTIDE SEQUENCE [LARGE SCALE GENOMIC DNA]</scope>
    <source>
        <strain evidence="8">ATCC 28089 / DSM 1075 / NRRL 1951 / Wisconsin 54-1255</strain>
    </source>
</reference>
<organism evidence="7 8">
    <name type="scientific">Penicillium rubens (strain ATCC 28089 / DSM 1075 / NRRL 1951 / Wisconsin 54-1255)</name>
    <name type="common">Penicillium chrysogenum</name>
    <dbReference type="NCBI Taxonomy" id="500485"/>
    <lineage>
        <taxon>Eukaryota</taxon>
        <taxon>Fungi</taxon>
        <taxon>Dikarya</taxon>
        <taxon>Ascomycota</taxon>
        <taxon>Pezizomycotina</taxon>
        <taxon>Eurotiomycetes</taxon>
        <taxon>Eurotiomycetidae</taxon>
        <taxon>Eurotiales</taxon>
        <taxon>Aspergillaceae</taxon>
        <taxon>Penicillium</taxon>
        <taxon>Penicillium chrysogenum species complex</taxon>
    </lineage>
</organism>
<evidence type="ECO:0000256" key="2">
    <source>
        <dbReference type="ARBA" id="ARBA00023125"/>
    </source>
</evidence>
<keyword evidence="8" id="KW-1185">Reference proteome</keyword>
<dbReference type="OrthoDB" id="4491390at2759"/>
<evidence type="ECO:0000256" key="3">
    <source>
        <dbReference type="ARBA" id="ARBA00023163"/>
    </source>
</evidence>
<dbReference type="KEGG" id="pcs:N7525_007462"/>
<dbReference type="eggNOG" id="ENOG502RSG2">
    <property type="taxonomic scope" value="Eukaryota"/>
</dbReference>
<evidence type="ECO:0000256" key="1">
    <source>
        <dbReference type="ARBA" id="ARBA00023015"/>
    </source>
</evidence>
<dbReference type="HOGENOM" id="CLU_031734_0_0_1"/>
<dbReference type="AlphaFoldDB" id="B6HMC9"/>
<sequence>MATRTPRHLSQEQTSQRPAPRRRQWAPKSKNGIRRVKCDEEKPHCRRCVSTGRKCDGFVEHIRYSPPQCEEHRHVDFFGLTCDNVPPTGLPSRDWRACRQPLIESLPARAVAGRCTHIGERAEVFPLQYPLAESWNDHCLPLVMNKFLFDMAKSVYNAIPCVISKAHERSALYLVCNAVGFAYMANANRSLDTAINRSRAYGTALAAVRSAVRGPQQCKSDDTLLGVWLLSLYEVRHGSQRLSGLRFTDTHAMKLLLGARESANPVAEYSGWDIHSRALTELIRLGGTGRFARRDGRNVFWIVFNTVQTQALLTGQKCPKESCTWIRDIYGHCDLSEHTVVRASIFAYHCSHICSRIRRLVSTGDLDKLLSSSMSILRDIDGVEKATYPLSHERPITDCVIDPPLTPYTAPDRIDLRYVGVYTYQSNCRMQLSCNAREFLLHASRAAPCTPQQRIIFTQYQDRCVEEFRAVVNKVLSVMIIVLDIDSLTIFDQLKGPGHVTNLSRIVDWPDAIRVLWPVVQWPLRLTATCPLSLDWQRSAANKILNSMNEQLGIMRSLGTLYSSACMFLNRRMDKASSSRTVPVSGFTQEIIEAAQAFHTAVE</sequence>
<dbReference type="Pfam" id="PF00172">
    <property type="entry name" value="Zn_clus"/>
    <property type="match status" value="1"/>
</dbReference>
<feature type="domain" description="Zn(2)-C6 fungal-type" evidence="6">
    <location>
        <begin position="34"/>
        <end position="58"/>
    </location>
</feature>
<dbReference type="RefSeq" id="XP_002567910.1">
    <property type="nucleotide sequence ID" value="XM_002567864.1"/>
</dbReference>
<evidence type="ECO:0000256" key="4">
    <source>
        <dbReference type="ARBA" id="ARBA00023242"/>
    </source>
</evidence>
<feature type="region of interest" description="Disordered" evidence="5">
    <location>
        <begin position="1"/>
        <end position="33"/>
    </location>
</feature>
<dbReference type="Proteomes" id="UP000000724">
    <property type="component" value="Contig Pc00c21"/>
</dbReference>
<evidence type="ECO:0000256" key="5">
    <source>
        <dbReference type="SAM" id="MobiDB-lite"/>
    </source>
</evidence>
<dbReference type="InterPro" id="IPR053175">
    <property type="entry name" value="DHMBA_Reg_Transcription_Factor"/>
</dbReference>
<protein>
    <submittedName>
        <fullName evidence="7">Pc21g08710 protein</fullName>
    </submittedName>
</protein>
<dbReference type="SUPFAM" id="SSF57701">
    <property type="entry name" value="Zn2/Cys6 DNA-binding domain"/>
    <property type="match status" value="1"/>
</dbReference>
<dbReference type="InterPro" id="IPR036864">
    <property type="entry name" value="Zn2-C6_fun-type_DNA-bd_sf"/>
</dbReference>
<keyword evidence="2" id="KW-0238">DNA-binding</keyword>
<dbReference type="PANTHER" id="PTHR38791:SF5">
    <property type="entry name" value="TRANSCRIPTION FACTOR DBAG-RELATED"/>
    <property type="match status" value="1"/>
</dbReference>
<keyword evidence="1" id="KW-0805">Transcription regulation</keyword>
<keyword evidence="4" id="KW-0539">Nucleus</keyword>
<dbReference type="GO" id="GO:0000981">
    <property type="term" value="F:DNA-binding transcription factor activity, RNA polymerase II-specific"/>
    <property type="evidence" value="ECO:0007669"/>
    <property type="project" value="InterPro"/>
</dbReference>
<evidence type="ECO:0000313" key="8">
    <source>
        <dbReference type="Proteomes" id="UP000000724"/>
    </source>
</evidence>
<keyword evidence="3" id="KW-0804">Transcription</keyword>
<dbReference type="InterPro" id="IPR001138">
    <property type="entry name" value="Zn2Cys6_DnaBD"/>
</dbReference>
<dbReference type="OMA" id="TWIRDIY"/>
<name>B6HMC9_PENRW</name>
<dbReference type="PANTHER" id="PTHR38791">
    <property type="entry name" value="ZN(II)2CYS6 TRANSCRIPTION FACTOR (EUROFUNG)-RELATED-RELATED"/>
    <property type="match status" value="1"/>
</dbReference>
<dbReference type="CDD" id="cd00067">
    <property type="entry name" value="GAL4"/>
    <property type="match status" value="1"/>
</dbReference>
<evidence type="ECO:0000313" key="7">
    <source>
        <dbReference type="EMBL" id="CAP95768.1"/>
    </source>
</evidence>
<dbReference type="GO" id="GO:0008270">
    <property type="term" value="F:zinc ion binding"/>
    <property type="evidence" value="ECO:0007669"/>
    <property type="project" value="InterPro"/>
</dbReference>
<dbReference type="VEuPathDB" id="FungiDB:PCH_Pc21g08710"/>
<accession>B6HMC9</accession>
<dbReference type="BioCyc" id="PCHR:PC21G08710-MONOMER"/>
<dbReference type="STRING" id="500485.B6HMC9"/>
<dbReference type="GeneID" id="8317264"/>
<feature type="compositionally biased region" description="Basic residues" evidence="5">
    <location>
        <begin position="19"/>
        <end position="33"/>
    </location>
</feature>
<dbReference type="GO" id="GO:0003677">
    <property type="term" value="F:DNA binding"/>
    <property type="evidence" value="ECO:0007669"/>
    <property type="project" value="UniProtKB-KW"/>
</dbReference>
<evidence type="ECO:0000259" key="6">
    <source>
        <dbReference type="Pfam" id="PF00172"/>
    </source>
</evidence>
<gene>
    <name evidence="7" type="ORF">Pc21g08710</name>
    <name evidence="7" type="ORF">PCH_Pc21g08710</name>
</gene>
<dbReference type="EMBL" id="AM920436">
    <property type="protein sequence ID" value="CAP95768.1"/>
    <property type="molecule type" value="Genomic_DNA"/>
</dbReference>